<evidence type="ECO:0000313" key="2">
    <source>
        <dbReference type="Proteomes" id="UP000343317"/>
    </source>
</evidence>
<keyword evidence="2" id="KW-1185">Reference proteome</keyword>
<reference evidence="1 2" key="1">
    <citation type="submission" date="2019-08" db="EMBL/GenBank/DDBJ databases">
        <authorList>
            <person name="Peeters C."/>
        </authorList>
    </citation>
    <scope>NUCLEOTIDE SEQUENCE [LARGE SCALE GENOMIC DNA]</scope>
    <source>
        <strain evidence="1 2">LMG 31112</strain>
    </source>
</reference>
<dbReference type="Gene3D" id="2.130.10.30">
    <property type="entry name" value="Regulator of chromosome condensation 1/beta-lactamase-inhibitor protein II"/>
    <property type="match status" value="3"/>
</dbReference>
<proteinExistence type="predicted"/>
<dbReference type="PANTHER" id="PTHR45982:SF1">
    <property type="entry name" value="REGULATOR OF CHROMOSOME CONDENSATION"/>
    <property type="match status" value="1"/>
</dbReference>
<dbReference type="AlphaFoldDB" id="A0A5E4TD76"/>
<dbReference type="SUPFAM" id="SSF50985">
    <property type="entry name" value="RCC1/BLIP-II"/>
    <property type="match status" value="1"/>
</dbReference>
<sequence length="757" mass="78456">MVSANKPIQRPIPLANITPFLNKTATLFYTVDDGSPVLRTSPELDVRVERQSSELLPPRVPSLNNGVLDPRTVPDAGVVVIVTYVTGMLQGDTVRLHWDNTIAAGTDQSDRIVGSQPTDIQFSVPRDKIYAGINGTVDVWYEWLRGGVRQGASTGLDFTIKLPALPPATIDQAVGTVLNPDDVPATGATVRIDSSAAFQQGDQIELRWTGLPGAGSGTFLYNAQDSDVGKDVTITVDKSIVVADTGQTVTLDYTLMRAAGGQDEISPPSVYDVRREIGSGDVLVMGARAGGGSHQGILSRPQYLRALDKNTRGDLVAEWRYDDESTWIQDTTFHDTRPWVALKVRTKSGQVTINPVNIIGSGMTLILGGSAPIAAFTALLSGDSVISWGAPDYGGNVPPTIMTYTNVVEVDATGAAFAARLSNGRAVPWGNTAMGGSMPPTTNIVNAKRIFGNGGAFVAIEGNGTLAAWGPAGRGGTLSAEAAALSDVVTIATTDCAFCALRRNNQVMAWGPSTCGGEVPGNIRGLNDIVDVRGNLSAFCALRSNGTVVAWGDPSSGGSVPDAIAARRDIAKLASATGSAFAVLTTGGDVLAWGASAYGGTVPTDIGAFDDIVDVSATYKSFCARRSNGKVVSWGAVGTPPKEILDLDDIVQVASTSLAFAALRRNGTVVAWPASTPSGDTAAVASQLVNIRAVYGNAQAFAALKEGGGVATWGNSVAGGDSSGVKSVLDSSLFYQATSGGVSYATEQGKAIAALDV</sequence>
<gene>
    <name evidence="1" type="ORF">PHO31112_01343</name>
</gene>
<dbReference type="InterPro" id="IPR051553">
    <property type="entry name" value="Ran_GTPase-activating"/>
</dbReference>
<dbReference type="PANTHER" id="PTHR45982">
    <property type="entry name" value="REGULATOR OF CHROMOSOME CONDENSATION"/>
    <property type="match status" value="1"/>
</dbReference>
<dbReference type="Proteomes" id="UP000343317">
    <property type="component" value="Unassembled WGS sequence"/>
</dbReference>
<organism evidence="1 2">
    <name type="scientific">Pandoraea horticolens</name>
    <dbReference type="NCBI Taxonomy" id="2508298"/>
    <lineage>
        <taxon>Bacteria</taxon>
        <taxon>Pseudomonadati</taxon>
        <taxon>Pseudomonadota</taxon>
        <taxon>Betaproteobacteria</taxon>
        <taxon>Burkholderiales</taxon>
        <taxon>Burkholderiaceae</taxon>
        <taxon>Pandoraea</taxon>
    </lineage>
</organism>
<accession>A0A5E4TD76</accession>
<dbReference type="EMBL" id="CABPSM010000002">
    <property type="protein sequence ID" value="VVD85411.1"/>
    <property type="molecule type" value="Genomic_DNA"/>
</dbReference>
<dbReference type="InterPro" id="IPR009091">
    <property type="entry name" value="RCC1/BLIP-II"/>
</dbReference>
<name>A0A5E4TD76_9BURK</name>
<evidence type="ECO:0000313" key="1">
    <source>
        <dbReference type="EMBL" id="VVD85411.1"/>
    </source>
</evidence>
<protein>
    <submittedName>
        <fullName evidence="1">Uncharacterized protein</fullName>
    </submittedName>
</protein>